<keyword evidence="14" id="KW-0547">Nucleotide-binding</keyword>
<evidence type="ECO:0000313" key="14">
    <source>
        <dbReference type="EMBL" id="MCS0808381.1"/>
    </source>
</evidence>
<comment type="subcellular location">
    <subcellularLocation>
        <location evidence="2">Membrane</location>
    </subcellularLocation>
</comment>
<dbReference type="Pfam" id="PF00672">
    <property type="entry name" value="HAMP"/>
    <property type="match status" value="1"/>
</dbReference>
<dbReference type="SUPFAM" id="SSF158472">
    <property type="entry name" value="HAMP domain-like"/>
    <property type="match status" value="1"/>
</dbReference>
<feature type="domain" description="HAMP" evidence="13">
    <location>
        <begin position="183"/>
        <end position="235"/>
    </location>
</feature>
<dbReference type="GO" id="GO:0005524">
    <property type="term" value="F:ATP binding"/>
    <property type="evidence" value="ECO:0007669"/>
    <property type="project" value="UniProtKB-KW"/>
</dbReference>
<evidence type="ECO:0000256" key="6">
    <source>
        <dbReference type="ARBA" id="ARBA00022692"/>
    </source>
</evidence>
<comment type="catalytic activity">
    <reaction evidence="1">
        <text>ATP + protein L-histidine = ADP + protein N-phospho-L-histidine.</text>
        <dbReference type="EC" id="2.7.13.3"/>
    </reaction>
</comment>
<dbReference type="InterPro" id="IPR050428">
    <property type="entry name" value="TCS_sensor_his_kinase"/>
</dbReference>
<keyword evidence="15" id="KW-1185">Reference proteome</keyword>
<reference evidence="14 15" key="1">
    <citation type="submission" date="2022-08" db="EMBL/GenBank/DDBJ databases">
        <title>Reclassification of Massilia species as members of the genera Telluria, Duganella, Pseudoduganella, Mokoshia gen. nov. and Zemynaea gen. nov. using orthogonal and non-orthogonal genome-based approaches.</title>
        <authorList>
            <person name="Bowman J.P."/>
        </authorList>
    </citation>
    <scope>NUCLEOTIDE SEQUENCE [LARGE SCALE GENOMIC DNA]</scope>
    <source>
        <strain evidence="14 15">JCM 31605</strain>
    </source>
</reference>
<evidence type="ECO:0000256" key="8">
    <source>
        <dbReference type="ARBA" id="ARBA00022989"/>
    </source>
</evidence>
<dbReference type="InterPro" id="IPR003661">
    <property type="entry name" value="HisK_dim/P_dom"/>
</dbReference>
<dbReference type="PROSITE" id="PS50109">
    <property type="entry name" value="HIS_KIN"/>
    <property type="match status" value="1"/>
</dbReference>
<evidence type="ECO:0000259" key="12">
    <source>
        <dbReference type="PROSITE" id="PS50109"/>
    </source>
</evidence>
<keyword evidence="9" id="KW-0902">Two-component regulatory system</keyword>
<dbReference type="Proteomes" id="UP001206126">
    <property type="component" value="Unassembled WGS sequence"/>
</dbReference>
<dbReference type="Pfam" id="PF02518">
    <property type="entry name" value="HATPase_c"/>
    <property type="match status" value="1"/>
</dbReference>
<feature type="transmembrane region" description="Helical" evidence="11">
    <location>
        <begin position="158"/>
        <end position="181"/>
    </location>
</feature>
<dbReference type="CDD" id="cd00082">
    <property type="entry name" value="HisKA"/>
    <property type="match status" value="1"/>
</dbReference>
<evidence type="ECO:0000256" key="2">
    <source>
        <dbReference type="ARBA" id="ARBA00004370"/>
    </source>
</evidence>
<keyword evidence="14" id="KW-0067">ATP-binding</keyword>
<feature type="domain" description="Histidine kinase" evidence="12">
    <location>
        <begin position="243"/>
        <end position="456"/>
    </location>
</feature>
<evidence type="ECO:0000256" key="4">
    <source>
        <dbReference type="ARBA" id="ARBA00022553"/>
    </source>
</evidence>
<dbReference type="SMART" id="SM00388">
    <property type="entry name" value="HisKA"/>
    <property type="match status" value="1"/>
</dbReference>
<evidence type="ECO:0000256" key="5">
    <source>
        <dbReference type="ARBA" id="ARBA00022679"/>
    </source>
</evidence>
<dbReference type="InterPro" id="IPR005467">
    <property type="entry name" value="His_kinase_dom"/>
</dbReference>
<gene>
    <name evidence="14" type="ORF">NX774_10675</name>
</gene>
<dbReference type="PROSITE" id="PS50885">
    <property type="entry name" value="HAMP"/>
    <property type="match status" value="1"/>
</dbReference>
<comment type="caution">
    <text evidence="14">The sequence shown here is derived from an EMBL/GenBank/DDBJ whole genome shotgun (WGS) entry which is preliminary data.</text>
</comment>
<evidence type="ECO:0000259" key="13">
    <source>
        <dbReference type="PROSITE" id="PS50885"/>
    </source>
</evidence>
<evidence type="ECO:0000256" key="9">
    <source>
        <dbReference type="ARBA" id="ARBA00023012"/>
    </source>
</evidence>
<proteinExistence type="predicted"/>
<dbReference type="Gene3D" id="6.10.340.10">
    <property type="match status" value="1"/>
</dbReference>
<evidence type="ECO:0000313" key="15">
    <source>
        <dbReference type="Proteomes" id="UP001206126"/>
    </source>
</evidence>
<keyword evidence="5" id="KW-0808">Transferase</keyword>
<dbReference type="InterPro" id="IPR004358">
    <property type="entry name" value="Sig_transdc_His_kin-like_C"/>
</dbReference>
<dbReference type="SUPFAM" id="SSF55874">
    <property type="entry name" value="ATPase domain of HSP90 chaperone/DNA topoisomerase II/histidine kinase"/>
    <property type="match status" value="1"/>
</dbReference>
<dbReference type="EMBL" id="JANUHB010000002">
    <property type="protein sequence ID" value="MCS0808381.1"/>
    <property type="molecule type" value="Genomic_DNA"/>
</dbReference>
<keyword evidence="10 11" id="KW-0472">Membrane</keyword>
<dbReference type="SMART" id="SM00304">
    <property type="entry name" value="HAMP"/>
    <property type="match status" value="1"/>
</dbReference>
<dbReference type="RefSeq" id="WP_258822150.1">
    <property type="nucleotide sequence ID" value="NZ_JANUHB010000002.1"/>
</dbReference>
<dbReference type="Gene3D" id="1.10.287.130">
    <property type="match status" value="1"/>
</dbReference>
<keyword evidence="8 11" id="KW-1133">Transmembrane helix</keyword>
<organism evidence="14 15">
    <name type="scientific">Massilia agilis</name>
    <dbReference type="NCBI Taxonomy" id="1811226"/>
    <lineage>
        <taxon>Bacteria</taxon>
        <taxon>Pseudomonadati</taxon>
        <taxon>Pseudomonadota</taxon>
        <taxon>Betaproteobacteria</taxon>
        <taxon>Burkholderiales</taxon>
        <taxon>Oxalobacteraceae</taxon>
        <taxon>Telluria group</taxon>
        <taxon>Massilia</taxon>
    </lineage>
</organism>
<sequence>MIGPRVSLRGSIAARLALGYALLVALSVATLAAVLYFGTVGVLEHSVDARIRAVAQHLQSRYRDGGEAALQREIAAQLSDRIDTDTEILLLLSPQGQPVAGNLGAWQGPPLKTGELAYRTLTRDGARFSARLVTLALDGGALLVVGRDLRELDAVRTVIGRALLLGVVVSLLLALAGALVFRRQLERRIGQIRRAARQVGAGDLTRRIAVQGSDEFARLSADINQMLDRIGELMEGVRHVSNSIAHDLRTPLGRVRARLETALQESRSCDELSAVARAAIEEIDEVTGVFDKLLQIAAVESGVAGVSFATLDLQSIAADIVELYEPAAEAQGAWLGITPGGPCQVQGDRQLIASALSSLIDNALKYGGTGVRIVVSVLCEPDAAALVVRDDGPGVPAADLGHVCERFYRVDRSRHLPGNGLGLSIVNAIAQQHGGKLVLQNTSPGLEVRLVLPRFSPSA</sequence>
<dbReference type="EC" id="2.7.13.3" evidence="3"/>
<evidence type="ECO:0000256" key="7">
    <source>
        <dbReference type="ARBA" id="ARBA00022777"/>
    </source>
</evidence>
<evidence type="ECO:0000256" key="3">
    <source>
        <dbReference type="ARBA" id="ARBA00012438"/>
    </source>
</evidence>
<evidence type="ECO:0000256" key="1">
    <source>
        <dbReference type="ARBA" id="ARBA00000085"/>
    </source>
</evidence>
<dbReference type="InterPro" id="IPR003594">
    <property type="entry name" value="HATPase_dom"/>
</dbReference>
<dbReference type="PANTHER" id="PTHR45436">
    <property type="entry name" value="SENSOR HISTIDINE KINASE YKOH"/>
    <property type="match status" value="1"/>
</dbReference>
<evidence type="ECO:0000256" key="10">
    <source>
        <dbReference type="ARBA" id="ARBA00023136"/>
    </source>
</evidence>
<dbReference type="SMART" id="SM00387">
    <property type="entry name" value="HATPase_c"/>
    <property type="match status" value="1"/>
</dbReference>
<dbReference type="SUPFAM" id="SSF47384">
    <property type="entry name" value="Homodimeric domain of signal transducing histidine kinase"/>
    <property type="match status" value="1"/>
</dbReference>
<dbReference type="PANTHER" id="PTHR45436:SF8">
    <property type="entry name" value="HISTIDINE KINASE"/>
    <property type="match status" value="1"/>
</dbReference>
<dbReference type="Pfam" id="PF00512">
    <property type="entry name" value="HisKA"/>
    <property type="match status" value="1"/>
</dbReference>
<keyword evidence="4" id="KW-0597">Phosphoprotein</keyword>
<feature type="transmembrane region" description="Helical" evidence="11">
    <location>
        <begin position="20"/>
        <end position="43"/>
    </location>
</feature>
<dbReference type="CDD" id="cd00075">
    <property type="entry name" value="HATPase"/>
    <property type="match status" value="1"/>
</dbReference>
<name>A0ABT2DAP0_9BURK</name>
<accession>A0ABT2DAP0</accession>
<keyword evidence="7" id="KW-0418">Kinase</keyword>
<dbReference type="InterPro" id="IPR036097">
    <property type="entry name" value="HisK_dim/P_sf"/>
</dbReference>
<dbReference type="Gene3D" id="3.30.565.10">
    <property type="entry name" value="Histidine kinase-like ATPase, C-terminal domain"/>
    <property type="match status" value="1"/>
</dbReference>
<dbReference type="CDD" id="cd06225">
    <property type="entry name" value="HAMP"/>
    <property type="match status" value="1"/>
</dbReference>
<evidence type="ECO:0000256" key="11">
    <source>
        <dbReference type="SAM" id="Phobius"/>
    </source>
</evidence>
<dbReference type="InterPro" id="IPR036890">
    <property type="entry name" value="HATPase_C_sf"/>
</dbReference>
<keyword evidence="6 11" id="KW-0812">Transmembrane</keyword>
<dbReference type="InterPro" id="IPR003660">
    <property type="entry name" value="HAMP_dom"/>
</dbReference>
<protein>
    <recommendedName>
        <fullName evidence="3">histidine kinase</fullName>
        <ecNumber evidence="3">2.7.13.3</ecNumber>
    </recommendedName>
</protein>
<dbReference type="PRINTS" id="PR00344">
    <property type="entry name" value="BCTRLSENSOR"/>
</dbReference>